<sequence length="152" mass="17031">MENIGILGAILVLFIAINVCAAQKPIYSSRLVHRFSDEAQNLWAHKGMSHGSNKTTSWPEKKTFGHMRMLLSNDLKQQRLRLGAQNQTLVSSQGGQTFNYGNAMAWLHYTWIDIGTPKNSFLVALDTGSDMFWVPCDCIACAPLSLSYYNML</sequence>
<dbReference type="InterPro" id="IPR021109">
    <property type="entry name" value="Peptidase_aspartic_dom_sf"/>
</dbReference>
<dbReference type="PROSITE" id="PS00141">
    <property type="entry name" value="ASP_PROTEASE"/>
    <property type="match status" value="1"/>
</dbReference>
<dbReference type="Pfam" id="PF14543">
    <property type="entry name" value="TAXi_N"/>
    <property type="match status" value="1"/>
</dbReference>
<keyword evidence="2" id="KW-0732">Signal</keyword>
<evidence type="ECO:0000259" key="3">
    <source>
        <dbReference type="PROSITE" id="PS51767"/>
    </source>
</evidence>
<dbReference type="InterPro" id="IPR033121">
    <property type="entry name" value="PEPTIDASE_A1"/>
</dbReference>
<dbReference type="PROSITE" id="PS51767">
    <property type="entry name" value="PEPTIDASE_A1"/>
    <property type="match status" value="1"/>
</dbReference>
<dbReference type="PANTHER" id="PTHR13683">
    <property type="entry name" value="ASPARTYL PROTEASES"/>
    <property type="match status" value="1"/>
</dbReference>
<proteinExistence type="inferred from homology"/>
<reference evidence="5" key="1">
    <citation type="journal article" date="2024" name="IScience">
        <title>Strigolactones Initiate the Formation of Haustorium-like Structures in Castilleja.</title>
        <authorList>
            <person name="Buerger M."/>
            <person name="Peterson D."/>
            <person name="Chory J."/>
        </authorList>
    </citation>
    <scope>NUCLEOTIDE SEQUENCE [LARGE SCALE GENOMIC DNA]</scope>
</reference>
<dbReference type="Gene3D" id="2.40.70.10">
    <property type="entry name" value="Acid Proteases"/>
    <property type="match status" value="1"/>
</dbReference>
<dbReference type="EMBL" id="JAVIJP010000017">
    <property type="protein sequence ID" value="KAL3640776.1"/>
    <property type="molecule type" value="Genomic_DNA"/>
</dbReference>
<feature type="signal peptide" evidence="2">
    <location>
        <begin position="1"/>
        <end position="22"/>
    </location>
</feature>
<dbReference type="PANTHER" id="PTHR13683:SF339">
    <property type="entry name" value="PEPTIDASE A1 DOMAIN-CONTAINING PROTEIN"/>
    <property type="match status" value="1"/>
</dbReference>
<accession>A0ABD3DEL0</accession>
<protein>
    <recommendedName>
        <fullName evidence="3">Peptidase A1 domain-containing protein</fullName>
    </recommendedName>
</protein>
<comment type="caution">
    <text evidence="4">The sequence shown here is derived from an EMBL/GenBank/DDBJ whole genome shotgun (WGS) entry which is preliminary data.</text>
</comment>
<organism evidence="4 5">
    <name type="scientific">Castilleja foliolosa</name>
    <dbReference type="NCBI Taxonomy" id="1961234"/>
    <lineage>
        <taxon>Eukaryota</taxon>
        <taxon>Viridiplantae</taxon>
        <taxon>Streptophyta</taxon>
        <taxon>Embryophyta</taxon>
        <taxon>Tracheophyta</taxon>
        <taxon>Spermatophyta</taxon>
        <taxon>Magnoliopsida</taxon>
        <taxon>eudicotyledons</taxon>
        <taxon>Gunneridae</taxon>
        <taxon>Pentapetalae</taxon>
        <taxon>asterids</taxon>
        <taxon>lamiids</taxon>
        <taxon>Lamiales</taxon>
        <taxon>Orobanchaceae</taxon>
        <taxon>Pedicularideae</taxon>
        <taxon>Castillejinae</taxon>
        <taxon>Castilleja</taxon>
    </lineage>
</organism>
<dbReference type="InterPro" id="IPR032861">
    <property type="entry name" value="TAXi_N"/>
</dbReference>
<evidence type="ECO:0000313" key="4">
    <source>
        <dbReference type="EMBL" id="KAL3640776.1"/>
    </source>
</evidence>
<dbReference type="InterPro" id="IPR001969">
    <property type="entry name" value="Aspartic_peptidase_AS"/>
</dbReference>
<dbReference type="SUPFAM" id="SSF50630">
    <property type="entry name" value="Acid proteases"/>
    <property type="match status" value="1"/>
</dbReference>
<feature type="domain" description="Peptidase A1" evidence="3">
    <location>
        <begin position="108"/>
        <end position="152"/>
    </location>
</feature>
<comment type="similarity">
    <text evidence="1">Belongs to the peptidase A1 family.</text>
</comment>
<evidence type="ECO:0000256" key="2">
    <source>
        <dbReference type="SAM" id="SignalP"/>
    </source>
</evidence>
<dbReference type="AlphaFoldDB" id="A0ABD3DEL0"/>
<dbReference type="Proteomes" id="UP001632038">
    <property type="component" value="Unassembled WGS sequence"/>
</dbReference>
<dbReference type="InterPro" id="IPR001461">
    <property type="entry name" value="Aspartic_peptidase_A1"/>
</dbReference>
<evidence type="ECO:0000313" key="5">
    <source>
        <dbReference type="Proteomes" id="UP001632038"/>
    </source>
</evidence>
<feature type="chain" id="PRO_5044815106" description="Peptidase A1 domain-containing protein" evidence="2">
    <location>
        <begin position="23"/>
        <end position="152"/>
    </location>
</feature>
<keyword evidence="5" id="KW-1185">Reference proteome</keyword>
<name>A0ABD3DEL0_9LAMI</name>
<evidence type="ECO:0000256" key="1">
    <source>
        <dbReference type="ARBA" id="ARBA00007447"/>
    </source>
</evidence>
<gene>
    <name evidence="4" type="ORF">CASFOL_015744</name>
</gene>